<evidence type="ECO:0000259" key="11">
    <source>
        <dbReference type="PROSITE" id="PS50268"/>
    </source>
</evidence>
<dbReference type="SMART" id="SM00112">
    <property type="entry name" value="CA"/>
    <property type="match status" value="4"/>
</dbReference>
<keyword evidence="4 7" id="KW-0106">Calcium</keyword>
<feature type="region of interest" description="Disordered" evidence="8">
    <location>
        <begin position="983"/>
        <end position="1009"/>
    </location>
</feature>
<keyword evidence="3" id="KW-0677">Repeat</keyword>
<reference evidence="12" key="1">
    <citation type="submission" date="2022-12" db="EMBL/GenBank/DDBJ databases">
        <title>Genome assemblies of Blomia tropicalis.</title>
        <authorList>
            <person name="Cui Y."/>
        </authorList>
    </citation>
    <scope>NUCLEOTIDE SEQUENCE</scope>
    <source>
        <tissue evidence="12">Adult mites</tissue>
    </source>
</reference>
<sequence>MALYGIIITAYLVLGLLHALVRTIETNPPIVHYSHNMRILKIPVNTEPGSIVYRIKASDADNEDVTFDILEDYGKSVLRFDKINHLEANVVLISSLKENDQFNLTIYATDQQESTYIESRLIATSVPNVTIYEDTSPILLQQNPVYVFENETLNKSIVEVRAFEREDSKLPVTFELLEESDEFDFHYVFGPRGTSTAHLVLINSLDYERRNLYILTILAINARTNDEIDTRNVHSVKLSIVIKDVQDSPPIFHNLPQSIIISEPFVENFPIYNVSASDGDTVNHHNVTFLLIGSSNGQREQFKMHTNGSVFLTASYAELTAIYAQTRPIVLEIQANEVIIDDNDNENENDNQSISSTSQLFVLLEYGNRAPQFNTTQLLGNIREHSTFGSAVLWQSNELAHLVDLDEGLNGTVELELYDSDGTFTVQPMTAYRKTFITLTVNDSTKLDYEQRTNLSVMIIAKDKSKETPMMSNVTCTIMIDDINDHPPEFTERLYEGAIFENAQEGTSIAQIIAKDRDTGNFGKVYFTAIRGIHSSISALDREMFAELFLTIEARDNLGYGYLNTTELYIRVLDMNDNAPIFLQSHYTALIDCETNKFILPIQVTALDLDEANHNNSVVNYEILHGNYEDVFELDINTGSLRMKRSLPNRLHSSENRFTLTVRAYDLGVPQMWSNIKNRPNMVRASFVTRKKLQSLPGNDSLQKYLSDITGGNVTITELKSGQSNTEPSSIVTSVQYNNESTIDLDSIPIVFDHLVEKPKEREVEESVSHKYESGTSTANQESVTIRQIRTSQWGNLDILLWIMVLLIFLLMIVLIYLLCIICKDRKKGKTIIVQNEAKPSPVPYVLPSRLKKRKLRKVRNVNKVDLSTKRETRPMKLERNDVTLLNNDTIRPYELEEKRYETTPSMFTYYEFKRMRYPSNPAGPSTVNVLSLHRNENAIPGTIEPDRWLNHFDNSDESNRIEAQEQDTPIEELVEQQNVVDTEKPLDERELKENQTEQMPETENNREASQLVPYEFEDRSIVPKRRYRGNMQKKSIFTITYDKINSRENISAGSESGNTNALYKHVTSGIDETSHS</sequence>
<protein>
    <recommendedName>
        <fullName evidence="11">Cadherin domain-containing protein</fullName>
    </recommendedName>
</protein>
<dbReference type="CDD" id="cd11304">
    <property type="entry name" value="Cadherin_repeat"/>
    <property type="match status" value="5"/>
</dbReference>
<feature type="domain" description="Cadherin" evidence="11">
    <location>
        <begin position="253"/>
        <end position="373"/>
    </location>
</feature>
<evidence type="ECO:0000256" key="6">
    <source>
        <dbReference type="ARBA" id="ARBA00023136"/>
    </source>
</evidence>
<keyword evidence="2 9" id="KW-0812">Transmembrane</keyword>
<dbReference type="GO" id="GO:0005509">
    <property type="term" value="F:calcium ion binding"/>
    <property type="evidence" value="ECO:0007669"/>
    <property type="project" value="UniProtKB-UniRule"/>
</dbReference>
<evidence type="ECO:0000313" key="12">
    <source>
        <dbReference type="EMBL" id="KAJ6216815.1"/>
    </source>
</evidence>
<feature type="domain" description="Cadherin" evidence="11">
    <location>
        <begin position="34"/>
        <end position="146"/>
    </location>
</feature>
<dbReference type="PANTHER" id="PTHR24026:SF96">
    <property type="entry name" value="CADHERIN-86C"/>
    <property type="match status" value="1"/>
</dbReference>
<gene>
    <name evidence="12" type="ORF">RDWZM_007972</name>
</gene>
<dbReference type="OMA" id="NAWTNET"/>
<keyword evidence="10" id="KW-0732">Signal</keyword>
<dbReference type="PANTHER" id="PTHR24026">
    <property type="entry name" value="FAT ATYPICAL CADHERIN-RELATED"/>
    <property type="match status" value="1"/>
</dbReference>
<keyword evidence="13" id="KW-1185">Reference proteome</keyword>
<name>A0A9Q0M3M7_BLOTA</name>
<dbReference type="Gene3D" id="2.60.40.60">
    <property type="entry name" value="Cadherins"/>
    <property type="match status" value="6"/>
</dbReference>
<dbReference type="AlphaFoldDB" id="A0A9Q0M3M7"/>
<feature type="signal peptide" evidence="10">
    <location>
        <begin position="1"/>
        <end position="23"/>
    </location>
</feature>
<dbReference type="GO" id="GO:0005886">
    <property type="term" value="C:plasma membrane"/>
    <property type="evidence" value="ECO:0007669"/>
    <property type="project" value="InterPro"/>
</dbReference>
<comment type="subcellular location">
    <subcellularLocation>
        <location evidence="1">Membrane</location>
    </subcellularLocation>
</comment>
<organism evidence="12 13">
    <name type="scientific">Blomia tropicalis</name>
    <name type="common">Mite</name>
    <dbReference type="NCBI Taxonomy" id="40697"/>
    <lineage>
        <taxon>Eukaryota</taxon>
        <taxon>Metazoa</taxon>
        <taxon>Ecdysozoa</taxon>
        <taxon>Arthropoda</taxon>
        <taxon>Chelicerata</taxon>
        <taxon>Arachnida</taxon>
        <taxon>Acari</taxon>
        <taxon>Acariformes</taxon>
        <taxon>Sarcoptiformes</taxon>
        <taxon>Astigmata</taxon>
        <taxon>Glycyphagoidea</taxon>
        <taxon>Echimyopodidae</taxon>
        <taxon>Blomia</taxon>
    </lineage>
</organism>
<evidence type="ECO:0000256" key="8">
    <source>
        <dbReference type="SAM" id="MobiDB-lite"/>
    </source>
</evidence>
<evidence type="ECO:0000256" key="9">
    <source>
        <dbReference type="SAM" id="Phobius"/>
    </source>
</evidence>
<evidence type="ECO:0000256" key="5">
    <source>
        <dbReference type="ARBA" id="ARBA00022989"/>
    </source>
</evidence>
<feature type="domain" description="Cadherin" evidence="11">
    <location>
        <begin position="599"/>
        <end position="751"/>
    </location>
</feature>
<evidence type="ECO:0000313" key="13">
    <source>
        <dbReference type="Proteomes" id="UP001142055"/>
    </source>
</evidence>
<comment type="caution">
    <text evidence="12">The sequence shown here is derived from an EMBL/GenBank/DDBJ whole genome shotgun (WGS) entry which is preliminary data.</text>
</comment>
<dbReference type="PRINTS" id="PR00205">
    <property type="entry name" value="CADHERIN"/>
</dbReference>
<feature type="domain" description="Cadherin" evidence="11">
    <location>
        <begin position="139"/>
        <end position="252"/>
    </location>
</feature>
<feature type="compositionally biased region" description="Basic and acidic residues" evidence="8">
    <location>
        <begin position="983"/>
        <end position="996"/>
    </location>
</feature>
<proteinExistence type="predicted"/>
<evidence type="ECO:0000256" key="7">
    <source>
        <dbReference type="PROSITE-ProRule" id="PRU00043"/>
    </source>
</evidence>
<dbReference type="EMBL" id="JAPWDV010000003">
    <property type="protein sequence ID" value="KAJ6216815.1"/>
    <property type="molecule type" value="Genomic_DNA"/>
</dbReference>
<keyword evidence="6 9" id="KW-0472">Membrane</keyword>
<evidence type="ECO:0000256" key="1">
    <source>
        <dbReference type="ARBA" id="ARBA00004370"/>
    </source>
</evidence>
<dbReference type="PROSITE" id="PS50268">
    <property type="entry name" value="CADHERIN_2"/>
    <property type="match status" value="6"/>
</dbReference>
<dbReference type="GO" id="GO:0007156">
    <property type="term" value="P:homophilic cell adhesion via plasma membrane adhesion molecules"/>
    <property type="evidence" value="ECO:0007669"/>
    <property type="project" value="InterPro"/>
</dbReference>
<accession>A0A9Q0M3M7</accession>
<dbReference type="InterPro" id="IPR015919">
    <property type="entry name" value="Cadherin-like_sf"/>
</dbReference>
<dbReference type="SUPFAM" id="SSF49313">
    <property type="entry name" value="Cadherin-like"/>
    <property type="match status" value="6"/>
</dbReference>
<feature type="chain" id="PRO_5040448073" description="Cadherin domain-containing protein" evidence="10">
    <location>
        <begin position="24"/>
        <end position="1077"/>
    </location>
</feature>
<dbReference type="InterPro" id="IPR002126">
    <property type="entry name" value="Cadherin-like_dom"/>
</dbReference>
<evidence type="ECO:0000256" key="3">
    <source>
        <dbReference type="ARBA" id="ARBA00022737"/>
    </source>
</evidence>
<evidence type="ECO:0000256" key="2">
    <source>
        <dbReference type="ARBA" id="ARBA00022692"/>
    </source>
</evidence>
<feature type="domain" description="Cadherin" evidence="11">
    <location>
        <begin position="374"/>
        <end position="490"/>
    </location>
</feature>
<dbReference type="InterPro" id="IPR020894">
    <property type="entry name" value="Cadherin_CS"/>
</dbReference>
<keyword evidence="5 9" id="KW-1133">Transmembrane helix</keyword>
<dbReference type="Proteomes" id="UP001142055">
    <property type="component" value="Chromosome 3"/>
</dbReference>
<dbReference type="PROSITE" id="PS00232">
    <property type="entry name" value="CADHERIN_1"/>
    <property type="match status" value="1"/>
</dbReference>
<feature type="domain" description="Cadherin" evidence="11">
    <location>
        <begin position="491"/>
        <end position="582"/>
    </location>
</feature>
<feature type="transmembrane region" description="Helical" evidence="9">
    <location>
        <begin position="799"/>
        <end position="822"/>
    </location>
</feature>
<evidence type="ECO:0000256" key="4">
    <source>
        <dbReference type="ARBA" id="ARBA00022837"/>
    </source>
</evidence>
<evidence type="ECO:0000256" key="10">
    <source>
        <dbReference type="SAM" id="SignalP"/>
    </source>
</evidence>